<evidence type="ECO:0000256" key="1">
    <source>
        <dbReference type="SAM" id="MobiDB-lite"/>
    </source>
</evidence>
<evidence type="ECO:0000313" key="2">
    <source>
        <dbReference type="EMBL" id="ABK66583.1"/>
    </source>
</evidence>
<accession>A0A0H2ZXT7</accession>
<dbReference type="AlphaFoldDB" id="A0A0H2ZXT7"/>
<evidence type="ECO:0000313" key="3">
    <source>
        <dbReference type="Proteomes" id="UP000001574"/>
    </source>
</evidence>
<dbReference type="RefSeq" id="WP_011723461.1">
    <property type="nucleotide sequence ID" value="NC_008595.1"/>
</dbReference>
<protein>
    <submittedName>
        <fullName evidence="2">Uncharacterized protein</fullName>
    </submittedName>
</protein>
<dbReference type="HOGENOM" id="CLU_3292636_0_0_11"/>
<gene>
    <name evidence="2" type="ordered locus">MAV_0291</name>
</gene>
<name>A0A0H2ZXT7_MYCA1</name>
<proteinExistence type="predicted"/>
<reference evidence="2 3" key="1">
    <citation type="submission" date="2006-10" db="EMBL/GenBank/DDBJ databases">
        <authorList>
            <person name="Fleischmann R.D."/>
            <person name="Dodson R.J."/>
            <person name="Haft D.H."/>
            <person name="Merkel J.S."/>
            <person name="Nelson W.C."/>
            <person name="Fraser C.M."/>
        </authorList>
    </citation>
    <scope>NUCLEOTIDE SEQUENCE [LARGE SCALE GENOMIC DNA]</scope>
    <source>
        <strain evidence="2 3">104</strain>
    </source>
</reference>
<feature type="region of interest" description="Disordered" evidence="1">
    <location>
        <begin position="1"/>
        <end position="40"/>
    </location>
</feature>
<sequence length="40" mass="4587">MNQVTESPAGRGEHMSGPVYDNEDVRDDGDQWPDEEHDRD</sequence>
<dbReference type="EMBL" id="CP000479">
    <property type="protein sequence ID" value="ABK66583.1"/>
    <property type="molecule type" value="Genomic_DNA"/>
</dbReference>
<organism evidence="2 3">
    <name type="scientific">Mycobacterium avium (strain 104)</name>
    <dbReference type="NCBI Taxonomy" id="243243"/>
    <lineage>
        <taxon>Bacteria</taxon>
        <taxon>Bacillati</taxon>
        <taxon>Actinomycetota</taxon>
        <taxon>Actinomycetes</taxon>
        <taxon>Mycobacteriales</taxon>
        <taxon>Mycobacteriaceae</taxon>
        <taxon>Mycobacterium</taxon>
        <taxon>Mycobacterium avium complex (MAC)</taxon>
    </lineage>
</organism>
<feature type="compositionally biased region" description="Acidic residues" evidence="1">
    <location>
        <begin position="21"/>
        <end position="33"/>
    </location>
</feature>
<dbReference type="Proteomes" id="UP000001574">
    <property type="component" value="Chromosome"/>
</dbReference>
<dbReference type="KEGG" id="mav:MAV_0291"/>